<dbReference type="NCBIfam" id="NF002232">
    <property type="entry name" value="PRK01143.1"/>
    <property type="match status" value="1"/>
</dbReference>
<dbReference type="GO" id="GO:0015934">
    <property type="term" value="C:large ribosomal subunit"/>
    <property type="evidence" value="ECO:0007669"/>
    <property type="project" value="TreeGrafter"/>
</dbReference>
<dbReference type="InterPro" id="IPR020783">
    <property type="entry name" value="Ribosomal_uL11_C"/>
</dbReference>
<dbReference type="InterPro" id="IPR020785">
    <property type="entry name" value="Ribosomal_uL11_CS"/>
</dbReference>
<keyword evidence="4 6" id="KW-0689">Ribosomal protein</keyword>
<dbReference type="InterPro" id="IPR036769">
    <property type="entry name" value="Ribosomal_uL11_C_sf"/>
</dbReference>
<dbReference type="Proteomes" id="UP000073604">
    <property type="component" value="Chromosome"/>
</dbReference>
<evidence type="ECO:0000256" key="6">
    <source>
        <dbReference type="HAMAP-Rule" id="MF_00736"/>
    </source>
</evidence>
<feature type="domain" description="Large ribosomal subunit protein uL11 C-terminal" evidence="8">
    <location>
        <begin position="70"/>
        <end position="137"/>
    </location>
</feature>
<dbReference type="EMBL" id="CP014750">
    <property type="protein sequence ID" value="AMQ19120.1"/>
    <property type="molecule type" value="Genomic_DNA"/>
</dbReference>
<dbReference type="SUPFAM" id="SSF54747">
    <property type="entry name" value="Ribosomal L11/L12e N-terminal domain"/>
    <property type="match status" value="1"/>
</dbReference>
<dbReference type="SMR" id="A0A142CWG8"/>
<dbReference type="PANTHER" id="PTHR11661">
    <property type="entry name" value="60S RIBOSOMAL PROTEIN L12"/>
    <property type="match status" value="1"/>
</dbReference>
<feature type="domain" description="Large ribosomal subunit protein uL11 N-terminal" evidence="9">
    <location>
        <begin position="5"/>
        <end position="58"/>
    </location>
</feature>
<proteinExistence type="inferred from homology"/>
<evidence type="ECO:0000256" key="7">
    <source>
        <dbReference type="RuleBase" id="RU003978"/>
    </source>
</evidence>
<dbReference type="AlphaFoldDB" id="A0A142CWG8"/>
<accession>A0A142CWG8</accession>
<dbReference type="OrthoDB" id="8842at2157"/>
<dbReference type="GO" id="GO:0006412">
    <property type="term" value="P:translation"/>
    <property type="evidence" value="ECO:0007669"/>
    <property type="project" value="UniProtKB-UniRule"/>
</dbReference>
<dbReference type="Gene3D" id="1.10.10.250">
    <property type="entry name" value="Ribosomal protein L11, C-terminal domain"/>
    <property type="match status" value="1"/>
</dbReference>
<dbReference type="PANTHER" id="PTHR11661:SF1">
    <property type="entry name" value="LARGE RIBOSOMAL SUBUNIT PROTEIN UL11M"/>
    <property type="match status" value="1"/>
</dbReference>
<dbReference type="GO" id="GO:0070180">
    <property type="term" value="F:large ribosomal subunit rRNA binding"/>
    <property type="evidence" value="ECO:0007669"/>
    <property type="project" value="UniProtKB-UniRule"/>
</dbReference>
<dbReference type="InterPro" id="IPR020784">
    <property type="entry name" value="Ribosomal_uL11_N"/>
</dbReference>
<evidence type="ECO:0000256" key="5">
    <source>
        <dbReference type="ARBA" id="ARBA00023274"/>
    </source>
</evidence>
<dbReference type="KEGG" id="tpep:A0127_08050"/>
<dbReference type="GeneID" id="27140492"/>
<dbReference type="InterPro" id="IPR000911">
    <property type="entry name" value="Ribosomal_uL11"/>
</dbReference>
<comment type="function">
    <text evidence="6">Forms part of the ribosomal stalk which helps the ribosome interact with GTP-bound translation factors.</text>
</comment>
<dbReference type="FunFam" id="1.10.10.250:FF:000006">
    <property type="entry name" value="50S ribosomal protein L11"/>
    <property type="match status" value="1"/>
</dbReference>
<evidence type="ECO:0000256" key="2">
    <source>
        <dbReference type="ARBA" id="ARBA00022730"/>
    </source>
</evidence>
<sequence>MAQVVEVLVEGGKASPGPPLGPAIGPLGLNVKQVVDEINKATKEFEGMQVPVKIIVEDPKKKTFRIEVGIPPTSQLIKKELGIPKGSGEPGHTPVGNLTMEQVIKIAKMKIDQMLSPNLKAAAKEVIGTALSMGVTVEGKDPREVQKEIDEGVYDELFAKAEEAQ</sequence>
<evidence type="ECO:0000256" key="4">
    <source>
        <dbReference type="ARBA" id="ARBA00022980"/>
    </source>
</evidence>
<keyword evidence="2 6" id="KW-0699">rRNA-binding</keyword>
<evidence type="ECO:0000259" key="9">
    <source>
        <dbReference type="Pfam" id="PF03946"/>
    </source>
</evidence>
<gene>
    <name evidence="6" type="primary">rpl11</name>
    <name evidence="10" type="ORF">A0127_08050</name>
</gene>
<organism evidence="10 11">
    <name type="scientific">Thermococcus peptonophilus</name>
    <dbReference type="NCBI Taxonomy" id="53952"/>
    <lineage>
        <taxon>Archaea</taxon>
        <taxon>Methanobacteriati</taxon>
        <taxon>Methanobacteriota</taxon>
        <taxon>Thermococci</taxon>
        <taxon>Thermococcales</taxon>
        <taxon>Thermococcaceae</taxon>
        <taxon>Thermococcus</taxon>
    </lineage>
</organism>
<evidence type="ECO:0000256" key="3">
    <source>
        <dbReference type="ARBA" id="ARBA00022884"/>
    </source>
</evidence>
<evidence type="ECO:0000313" key="10">
    <source>
        <dbReference type="EMBL" id="AMQ19120.1"/>
    </source>
</evidence>
<reference evidence="11" key="1">
    <citation type="submission" date="2016-03" db="EMBL/GenBank/DDBJ databases">
        <authorList>
            <person name="Oger P.M."/>
        </authorList>
    </citation>
    <scope>NUCLEOTIDE SEQUENCE [LARGE SCALE GENOMIC DNA]</scope>
    <source>
        <strain evidence="11">OG-1</strain>
    </source>
</reference>
<comment type="similarity">
    <text evidence="1 6 7">Belongs to the universal ribosomal protein uL11 family.</text>
</comment>
<evidence type="ECO:0000256" key="1">
    <source>
        <dbReference type="ARBA" id="ARBA00010537"/>
    </source>
</evidence>
<keyword evidence="3 6" id="KW-0694">RNA-binding</keyword>
<dbReference type="CDD" id="cd00349">
    <property type="entry name" value="Ribosomal_L11"/>
    <property type="match status" value="1"/>
</dbReference>
<dbReference type="Pfam" id="PF03946">
    <property type="entry name" value="Ribosomal_L11_N"/>
    <property type="match status" value="1"/>
</dbReference>
<dbReference type="HAMAP" id="MF_00736">
    <property type="entry name" value="Ribosomal_uL11"/>
    <property type="match status" value="1"/>
</dbReference>
<dbReference type="GO" id="GO:0003735">
    <property type="term" value="F:structural constituent of ribosome"/>
    <property type="evidence" value="ECO:0007669"/>
    <property type="project" value="InterPro"/>
</dbReference>
<protein>
    <recommendedName>
        <fullName evidence="6">Large ribosomal subunit protein uL11</fullName>
    </recommendedName>
</protein>
<keyword evidence="5 6" id="KW-0687">Ribonucleoprotein</keyword>
<comment type="subunit">
    <text evidence="6">Part of the ribosomal stalk of the 50S ribosomal subunit. Interacts with L10 and the large rRNA to form the base of the stalk. L10 forms an elongated spine to which L12 dimers bind in a sequential fashion forming a multimeric L10(L12)X complex.</text>
</comment>
<dbReference type="Gene3D" id="3.30.1550.10">
    <property type="entry name" value="Ribosomal protein L11/L12, N-terminal domain"/>
    <property type="match status" value="1"/>
</dbReference>
<dbReference type="SUPFAM" id="SSF46906">
    <property type="entry name" value="Ribosomal protein L11, C-terminal domain"/>
    <property type="match status" value="1"/>
</dbReference>
<dbReference type="FunFam" id="3.30.1550.10:FF:000007">
    <property type="entry name" value="50S ribosomal protein L11"/>
    <property type="match status" value="1"/>
</dbReference>
<dbReference type="InterPro" id="IPR036796">
    <property type="entry name" value="Ribosomal_uL11_N_sf"/>
</dbReference>
<name>A0A142CWG8_9EURY</name>
<dbReference type="RefSeq" id="WP_062390193.1">
    <property type="nucleotide sequence ID" value="NZ_CP014750.1"/>
</dbReference>
<dbReference type="STRING" id="53952.A0127_08050"/>
<dbReference type="SMART" id="SM00649">
    <property type="entry name" value="RL11"/>
    <property type="match status" value="1"/>
</dbReference>
<keyword evidence="11" id="KW-1185">Reference proteome</keyword>
<evidence type="ECO:0000259" key="8">
    <source>
        <dbReference type="Pfam" id="PF00298"/>
    </source>
</evidence>
<dbReference type="PROSITE" id="PS00359">
    <property type="entry name" value="RIBOSOMAL_L11"/>
    <property type="match status" value="1"/>
</dbReference>
<dbReference type="Pfam" id="PF00298">
    <property type="entry name" value="Ribosomal_L11"/>
    <property type="match status" value="1"/>
</dbReference>
<evidence type="ECO:0000313" key="11">
    <source>
        <dbReference type="Proteomes" id="UP000073604"/>
    </source>
</evidence>